<feature type="transmembrane region" description="Helical" evidence="1">
    <location>
        <begin position="6"/>
        <end position="25"/>
    </location>
</feature>
<gene>
    <name evidence="2" type="ORF">H8R91_04570</name>
</gene>
<evidence type="ECO:0008006" key="4">
    <source>
        <dbReference type="Google" id="ProtNLM"/>
    </source>
</evidence>
<evidence type="ECO:0000256" key="1">
    <source>
        <dbReference type="SAM" id="Phobius"/>
    </source>
</evidence>
<protein>
    <recommendedName>
        <fullName evidence="4">Nudix hydrolase domain-containing protein</fullName>
    </recommendedName>
</protein>
<comment type="caution">
    <text evidence="2">The sequence shown here is derived from an EMBL/GenBank/DDBJ whole genome shotgun (WGS) entry which is preliminary data.</text>
</comment>
<keyword evidence="1" id="KW-0472">Membrane</keyword>
<reference evidence="2 3" key="1">
    <citation type="submission" date="2020-08" db="EMBL/GenBank/DDBJ databases">
        <title>Genome public.</title>
        <authorList>
            <person name="Liu C."/>
            <person name="Sun Q."/>
        </authorList>
    </citation>
    <scope>NUCLEOTIDE SEQUENCE [LARGE SCALE GENOMIC DNA]</scope>
    <source>
        <strain evidence="2 3">NSJ-71</strain>
    </source>
</reference>
<proteinExistence type="predicted"/>
<dbReference type="EMBL" id="JACOPS010000002">
    <property type="protein sequence ID" value="MBC5727806.1"/>
    <property type="molecule type" value="Genomic_DNA"/>
</dbReference>
<evidence type="ECO:0000313" key="3">
    <source>
        <dbReference type="Proteomes" id="UP000636755"/>
    </source>
</evidence>
<sequence length="429" mass="50064">MNNKKYLILIPIIIIFLFVISILLPSEIWSKFVDIFNIILAISATIIAIVEYRESEEENRKEKFSSIYSIFSQNQYQLRQYLNDIEFSINKNNENLLFYKNDWMCLDKNPIPISKISLIADTKQNNSDYSIIKKTFKKYNILPNNDLSLSDNLLIYQNSHIYNLPCYGLSNIDIDDNTIKITIKEGFYFDFINSCFPYGLELALSYKNKNKLIIRNNNSIYDFSNRFSTIGIVTLLVLKNVRKDDKISNYILIHQRGNGVAESQGLINAVPGSTFQQTSDFRYKDLNERLGKEGIAYNITREIYEEIFNVREFSYKTSLNKIQSEPLLHVVENNTYYIGSGINPINVYFEMLTITVLDFINPDIQTLFGSNNYYEIKNKIEPNYEGNIFIEELNTDILTYYRYNTQSAPTLQTICSIILNNDRCRALFN</sequence>
<dbReference type="Proteomes" id="UP000636755">
    <property type="component" value="Unassembled WGS sequence"/>
</dbReference>
<keyword evidence="1" id="KW-1133">Transmembrane helix</keyword>
<evidence type="ECO:0000313" key="2">
    <source>
        <dbReference type="EMBL" id="MBC5727806.1"/>
    </source>
</evidence>
<accession>A0ABR7HJX3</accession>
<dbReference type="RefSeq" id="WP_186935073.1">
    <property type="nucleotide sequence ID" value="NZ_JACOPS010000002.1"/>
</dbReference>
<keyword evidence="3" id="KW-1185">Reference proteome</keyword>
<organism evidence="2 3">
    <name type="scientific">Ruminococcus intestinalis</name>
    <dbReference type="NCBI Taxonomy" id="2763066"/>
    <lineage>
        <taxon>Bacteria</taxon>
        <taxon>Bacillati</taxon>
        <taxon>Bacillota</taxon>
        <taxon>Clostridia</taxon>
        <taxon>Eubacteriales</taxon>
        <taxon>Oscillospiraceae</taxon>
        <taxon>Ruminococcus</taxon>
    </lineage>
</organism>
<keyword evidence="1" id="KW-0812">Transmembrane</keyword>
<name>A0ABR7HJX3_9FIRM</name>